<dbReference type="GO" id="GO:0003677">
    <property type="term" value="F:DNA binding"/>
    <property type="evidence" value="ECO:0007669"/>
    <property type="project" value="UniProtKB-UniRule"/>
</dbReference>
<evidence type="ECO:0000256" key="10">
    <source>
        <dbReference type="SAM" id="MobiDB-lite"/>
    </source>
</evidence>
<sequence length="212" mass="23410">MQDFRAMGSGGGTVGGRIFAGDRRIRPHPNLALKCPRYDSLNTKFCYYNNYNLSQPRHFCKSCRRYWTKGGVLRNRLKSKSPKERKSTTSHSGGESSSLYGHDERSRRLVNFPDSTLFVPRNPNPNTNLEPPMLDNIEQASDGGIFPETGMTSSMVEEPEDAELTNWVYGSDGADRFDRHAGHERNVGGGGGLTGLEWGTGGDQGPYDLGSS</sequence>
<dbReference type="EMBL" id="JAMYWD010000272">
    <property type="protein sequence ID" value="KAJ4949821.1"/>
    <property type="molecule type" value="Genomic_DNA"/>
</dbReference>
<evidence type="ECO:0000256" key="1">
    <source>
        <dbReference type="ARBA" id="ARBA00022723"/>
    </source>
</evidence>
<evidence type="ECO:0000313" key="12">
    <source>
        <dbReference type="EMBL" id="KAJ4949821.1"/>
    </source>
</evidence>
<keyword evidence="7 8" id="KW-0539">Nucleus</keyword>
<evidence type="ECO:0000256" key="4">
    <source>
        <dbReference type="ARBA" id="ARBA00023015"/>
    </source>
</evidence>
<comment type="function">
    <text evidence="9">Transcription factor that binds specifically to a 5'-AA[AG]G-3' consensus core sequence.</text>
</comment>
<dbReference type="OrthoDB" id="1927254at2759"/>
<dbReference type="InterPro" id="IPR003851">
    <property type="entry name" value="Znf_Dof"/>
</dbReference>
<dbReference type="GO" id="GO:0008270">
    <property type="term" value="F:zinc ion binding"/>
    <property type="evidence" value="ECO:0007669"/>
    <property type="project" value="UniProtKB-KW"/>
</dbReference>
<dbReference type="PROSITE" id="PS50884">
    <property type="entry name" value="ZF_DOF_2"/>
    <property type="match status" value="1"/>
</dbReference>
<dbReference type="PANTHER" id="PTHR31992">
    <property type="entry name" value="DOF ZINC FINGER PROTEIN DOF1.4-RELATED"/>
    <property type="match status" value="1"/>
</dbReference>
<gene>
    <name evidence="12" type="ORF">NE237_019472</name>
</gene>
<evidence type="ECO:0000256" key="5">
    <source>
        <dbReference type="ARBA" id="ARBA00023125"/>
    </source>
</evidence>
<keyword evidence="2 8" id="KW-0863">Zinc-finger</keyword>
<keyword evidence="6 9" id="KW-0804">Transcription</keyword>
<evidence type="ECO:0000256" key="8">
    <source>
        <dbReference type="PROSITE-ProRule" id="PRU00071"/>
    </source>
</evidence>
<keyword evidence="13" id="KW-1185">Reference proteome</keyword>
<evidence type="ECO:0000256" key="2">
    <source>
        <dbReference type="ARBA" id="ARBA00022771"/>
    </source>
</evidence>
<proteinExistence type="predicted"/>
<evidence type="ECO:0000256" key="9">
    <source>
        <dbReference type="RuleBase" id="RU369094"/>
    </source>
</evidence>
<feature type="domain" description="Dof-type" evidence="11">
    <location>
        <begin position="33"/>
        <end position="87"/>
    </location>
</feature>
<keyword evidence="3 9" id="KW-0862">Zinc</keyword>
<organism evidence="12 13">
    <name type="scientific">Protea cynaroides</name>
    <dbReference type="NCBI Taxonomy" id="273540"/>
    <lineage>
        <taxon>Eukaryota</taxon>
        <taxon>Viridiplantae</taxon>
        <taxon>Streptophyta</taxon>
        <taxon>Embryophyta</taxon>
        <taxon>Tracheophyta</taxon>
        <taxon>Spermatophyta</taxon>
        <taxon>Magnoliopsida</taxon>
        <taxon>Proteales</taxon>
        <taxon>Proteaceae</taxon>
        <taxon>Protea</taxon>
    </lineage>
</organism>
<dbReference type="PANTHER" id="PTHR31992:SF205">
    <property type="entry name" value="DOF ZINC FINGER PROTEIN"/>
    <property type="match status" value="1"/>
</dbReference>
<keyword evidence="5 8" id="KW-0238">DNA-binding</keyword>
<feature type="region of interest" description="Disordered" evidence="10">
    <location>
        <begin position="74"/>
        <end position="105"/>
    </location>
</feature>
<dbReference type="Proteomes" id="UP001141806">
    <property type="component" value="Unassembled WGS sequence"/>
</dbReference>
<keyword evidence="4 9" id="KW-0805">Transcription regulation</keyword>
<evidence type="ECO:0000256" key="7">
    <source>
        <dbReference type="ARBA" id="ARBA00023242"/>
    </source>
</evidence>
<accession>A0A9Q0GL31</accession>
<feature type="compositionally biased region" description="Gly residues" evidence="10">
    <location>
        <begin position="187"/>
        <end position="204"/>
    </location>
</feature>
<dbReference type="GO" id="GO:0005634">
    <property type="term" value="C:nucleus"/>
    <property type="evidence" value="ECO:0007669"/>
    <property type="project" value="UniProtKB-SubCell"/>
</dbReference>
<evidence type="ECO:0000313" key="13">
    <source>
        <dbReference type="Proteomes" id="UP001141806"/>
    </source>
</evidence>
<dbReference type="AlphaFoldDB" id="A0A9Q0GL31"/>
<comment type="subcellular location">
    <subcellularLocation>
        <location evidence="8 9">Nucleus</location>
    </subcellularLocation>
</comment>
<evidence type="ECO:0000256" key="3">
    <source>
        <dbReference type="ARBA" id="ARBA00022833"/>
    </source>
</evidence>
<dbReference type="Pfam" id="PF02701">
    <property type="entry name" value="Zn_ribbon_Dof"/>
    <property type="match status" value="1"/>
</dbReference>
<comment type="caution">
    <text evidence="12">The sequence shown here is derived from an EMBL/GenBank/DDBJ whole genome shotgun (WGS) entry which is preliminary data.</text>
</comment>
<evidence type="ECO:0000259" key="11">
    <source>
        <dbReference type="PROSITE" id="PS50884"/>
    </source>
</evidence>
<dbReference type="GO" id="GO:0003700">
    <property type="term" value="F:DNA-binding transcription factor activity"/>
    <property type="evidence" value="ECO:0007669"/>
    <property type="project" value="UniProtKB-UniRule"/>
</dbReference>
<feature type="region of interest" description="Disordered" evidence="10">
    <location>
        <begin position="179"/>
        <end position="212"/>
    </location>
</feature>
<evidence type="ECO:0000256" key="6">
    <source>
        <dbReference type="ARBA" id="ARBA00023163"/>
    </source>
</evidence>
<reference evidence="12" key="1">
    <citation type="journal article" date="2023" name="Plant J.">
        <title>The genome of the king protea, Protea cynaroides.</title>
        <authorList>
            <person name="Chang J."/>
            <person name="Duong T.A."/>
            <person name="Schoeman C."/>
            <person name="Ma X."/>
            <person name="Roodt D."/>
            <person name="Barker N."/>
            <person name="Li Z."/>
            <person name="Van de Peer Y."/>
            <person name="Mizrachi E."/>
        </authorList>
    </citation>
    <scope>NUCLEOTIDE SEQUENCE</scope>
    <source>
        <tissue evidence="12">Young leaves</tissue>
    </source>
</reference>
<dbReference type="InterPro" id="IPR045174">
    <property type="entry name" value="Dof"/>
</dbReference>
<name>A0A9Q0GL31_9MAGN</name>
<protein>
    <recommendedName>
        <fullName evidence="9">Dof zinc finger protein</fullName>
    </recommendedName>
</protein>
<feature type="compositionally biased region" description="Low complexity" evidence="10">
    <location>
        <begin position="89"/>
        <end position="98"/>
    </location>
</feature>
<keyword evidence="1 9" id="KW-0479">Metal-binding</keyword>